<accession>A0A0D3M5S2</accession>
<evidence type="ECO:0000256" key="5">
    <source>
        <dbReference type="ARBA" id="ARBA00022803"/>
    </source>
</evidence>
<dbReference type="EMBL" id="KJ624065">
    <property type="protein sequence ID" value="AIB04123.1"/>
    <property type="molecule type" value="Genomic_DNA"/>
</dbReference>
<comment type="subcellular location">
    <subcellularLocation>
        <location evidence="7">Cellular thylakoid membrane</location>
        <topology evidence="7">Peripheral membrane protein</topology>
    </subcellularLocation>
    <subcellularLocation>
        <location evidence="1">Membrane</location>
        <topology evidence="1">Peripheral membrane protein</topology>
    </subcellularLocation>
    <subcellularLocation>
        <location evidence="2">Plastid</location>
    </subcellularLocation>
</comment>
<feature type="repeat" description="TPR 1" evidence="7">
    <location>
        <begin position="35"/>
        <end position="68"/>
    </location>
</feature>
<keyword evidence="5 7" id="KW-0802">TPR repeat</keyword>
<evidence type="ECO:0000313" key="9">
    <source>
        <dbReference type="EMBL" id="AIB04123.1"/>
    </source>
</evidence>
<dbReference type="Pfam" id="PF13181">
    <property type="entry name" value="TPR_8"/>
    <property type="match status" value="1"/>
</dbReference>
<dbReference type="SMART" id="SM00028">
    <property type="entry name" value="TPR"/>
    <property type="match status" value="3"/>
</dbReference>
<geneLocation type="plastid" evidence="9"/>
<evidence type="ECO:0000256" key="2">
    <source>
        <dbReference type="ARBA" id="ARBA00004474"/>
    </source>
</evidence>
<keyword evidence="6 7" id="KW-0472">Membrane</keyword>
<dbReference type="PANTHER" id="PTHR44943:SF8">
    <property type="entry name" value="TPR REPEAT-CONTAINING PROTEIN MJ0263"/>
    <property type="match status" value="1"/>
</dbReference>
<dbReference type="GO" id="GO:0042651">
    <property type="term" value="C:thylakoid membrane"/>
    <property type="evidence" value="ECO:0007669"/>
    <property type="project" value="UniProtKB-UniRule"/>
</dbReference>
<dbReference type="InterPro" id="IPR011990">
    <property type="entry name" value="TPR-like_helical_dom_sf"/>
</dbReference>
<keyword evidence="9" id="KW-0934">Plastid</keyword>
<dbReference type="RefSeq" id="YP_009131311.1">
    <property type="nucleotide sequence ID" value="NC_026851.1"/>
</dbReference>
<protein>
    <recommendedName>
        <fullName evidence="7">Photosystem I assembly protein Ycf3</fullName>
    </recommendedName>
</protein>
<dbReference type="Gene3D" id="1.25.40.10">
    <property type="entry name" value="Tetratricopeptide repeat domain"/>
    <property type="match status" value="1"/>
</dbReference>
<feature type="repeat" description="TPR 3" evidence="7">
    <location>
        <begin position="120"/>
        <end position="153"/>
    </location>
</feature>
<feature type="repeat" description="TPR 2" evidence="7">
    <location>
        <begin position="72"/>
        <end position="105"/>
    </location>
</feature>
<keyword evidence="3 7" id="KW-0602">Photosynthesis</keyword>
<dbReference type="InterPro" id="IPR051685">
    <property type="entry name" value="Ycf3/AcsC/BcsC/TPR_MFPF"/>
</dbReference>
<dbReference type="HAMAP" id="MF_00439">
    <property type="entry name" value="Ycf3"/>
    <property type="match status" value="1"/>
</dbReference>
<proteinExistence type="inferred from homology"/>
<dbReference type="SUPFAM" id="SSF48452">
    <property type="entry name" value="TPR-like"/>
    <property type="match status" value="1"/>
</dbReference>
<dbReference type="AlphaFoldDB" id="A0A0D3M5S2"/>
<dbReference type="InterPro" id="IPR019734">
    <property type="entry name" value="TPR_rpt"/>
</dbReference>
<dbReference type="NCBIfam" id="NF002725">
    <property type="entry name" value="PRK02603.1"/>
    <property type="match status" value="1"/>
</dbReference>
<dbReference type="GO" id="GO:0009536">
    <property type="term" value="C:plastid"/>
    <property type="evidence" value="ECO:0007669"/>
    <property type="project" value="UniProtKB-SubCell"/>
</dbReference>
<sequence length="172" mass="19840">MPRFQQNDNFIDKTFTILAESVVKILPASRQEKEAFNYYKEGLTAQSSGRYAEALESYYEALKLEEDPIDRSYILYNIGLIYSNNGEYSIALDYYHQAIALNKKLSQAYNNSAVIYHYQGMKSAEKNESELATKLFARAAKYWQLAIRLAPNNYIEAENWLITTGRKSPDMT</sequence>
<dbReference type="PROSITE" id="PS50005">
    <property type="entry name" value="TPR"/>
    <property type="match status" value="2"/>
</dbReference>
<dbReference type="PANTHER" id="PTHR44943">
    <property type="entry name" value="CELLULOSE SYNTHASE OPERON PROTEIN C"/>
    <property type="match status" value="1"/>
</dbReference>
<dbReference type="PROSITE" id="PS50293">
    <property type="entry name" value="TPR_REGION"/>
    <property type="match status" value="1"/>
</dbReference>
<evidence type="ECO:0000256" key="6">
    <source>
        <dbReference type="ARBA" id="ARBA00023136"/>
    </source>
</evidence>
<dbReference type="InterPro" id="IPR022818">
    <property type="entry name" value="PSI_Ycf3_assembly"/>
</dbReference>
<evidence type="ECO:0000256" key="1">
    <source>
        <dbReference type="ARBA" id="ARBA00004170"/>
    </source>
</evidence>
<evidence type="ECO:0000256" key="7">
    <source>
        <dbReference type="HAMAP-Rule" id="MF_00439"/>
    </source>
</evidence>
<dbReference type="GO" id="GO:0015979">
    <property type="term" value="P:photosynthesis"/>
    <property type="evidence" value="ECO:0007669"/>
    <property type="project" value="UniProtKB-UniRule"/>
</dbReference>
<comment type="similarity">
    <text evidence="7">Belongs to the Ycf3 family.</text>
</comment>
<feature type="repeat" description="TPR" evidence="8">
    <location>
        <begin position="72"/>
        <end position="105"/>
    </location>
</feature>
<keyword evidence="7" id="KW-0793">Thylakoid</keyword>
<gene>
    <name evidence="7 9" type="primary">ycf3</name>
</gene>
<organism evidence="9">
    <name type="scientific">Trachydiscus minutus</name>
    <dbReference type="NCBI Taxonomy" id="1032745"/>
    <lineage>
        <taxon>Eukaryota</taxon>
        <taxon>Sar</taxon>
        <taxon>Stramenopiles</taxon>
        <taxon>Ochrophyta</taxon>
        <taxon>Eustigmatophyceae</taxon>
        <taxon>Goniochloridales</taxon>
        <taxon>Goniochloridaceae</taxon>
        <taxon>Trachydiscus</taxon>
    </lineage>
</organism>
<dbReference type="Pfam" id="PF00515">
    <property type="entry name" value="TPR_1"/>
    <property type="match status" value="1"/>
</dbReference>
<feature type="repeat" description="TPR" evidence="8">
    <location>
        <begin position="35"/>
        <end position="68"/>
    </location>
</feature>
<comment type="function">
    <text evidence="7">Seems to be required for the assembly of the photosystem I complex.</text>
</comment>
<reference evidence="9" key="1">
    <citation type="journal article" date="2015" name="Sci. Rep.">
        <title>Updating algal evolutionary relationships through plastid genome sequencing: did alveolate plastids emerge through endosymbiosis of an ochrophyte?</title>
        <authorList>
            <person name="Sevcikova T."/>
            <person name="Horak A."/>
            <person name="Klimes V."/>
            <person name="Zbrankova V."/>
            <person name="Demir-Hilton E."/>
            <person name="Sudek S."/>
            <person name="Jenkins J."/>
            <person name="Schmutz J."/>
            <person name="Pribyl P."/>
            <person name="Fousek J."/>
            <person name="Vlcek C."/>
            <person name="Lang B.F."/>
            <person name="Obornik M."/>
            <person name="Worden A.Z."/>
            <person name="Elias M."/>
        </authorList>
    </citation>
    <scope>NUCLEOTIDE SEQUENCE</scope>
</reference>
<evidence type="ECO:0000256" key="4">
    <source>
        <dbReference type="ARBA" id="ARBA00022737"/>
    </source>
</evidence>
<evidence type="ECO:0000256" key="3">
    <source>
        <dbReference type="ARBA" id="ARBA00022531"/>
    </source>
</evidence>
<keyword evidence="4 7" id="KW-0677">Repeat</keyword>
<name>A0A0D3M5S2_9STRA</name>
<dbReference type="GeneID" id="24121224"/>
<evidence type="ECO:0000256" key="8">
    <source>
        <dbReference type="PROSITE-ProRule" id="PRU00339"/>
    </source>
</evidence>